<comment type="subcellular location">
    <subcellularLocation>
        <location evidence="1">Cell membrane</location>
        <topology evidence="1">Multi-pass membrane protein</topology>
    </subcellularLocation>
</comment>
<accession>A0A927E6T4</accession>
<comment type="caution">
    <text evidence="7">The sequence shown here is derived from an EMBL/GenBank/DDBJ whole genome shotgun (WGS) entry which is preliminary data.</text>
</comment>
<organism evidence="7 8">
    <name type="scientific">Bosea spartocytisi</name>
    <dbReference type="NCBI Taxonomy" id="2773451"/>
    <lineage>
        <taxon>Bacteria</taxon>
        <taxon>Pseudomonadati</taxon>
        <taxon>Pseudomonadota</taxon>
        <taxon>Alphaproteobacteria</taxon>
        <taxon>Hyphomicrobiales</taxon>
        <taxon>Boseaceae</taxon>
        <taxon>Bosea</taxon>
    </lineage>
</organism>
<keyword evidence="3 6" id="KW-0812">Transmembrane</keyword>
<evidence type="ECO:0000256" key="2">
    <source>
        <dbReference type="ARBA" id="ARBA00022475"/>
    </source>
</evidence>
<dbReference type="NCBIfam" id="TIGR04408">
    <property type="entry name" value="LptG_lptG"/>
    <property type="match status" value="1"/>
</dbReference>
<gene>
    <name evidence="7" type="primary">lptG</name>
    <name evidence="7" type="ORF">IED13_05320</name>
</gene>
<sequence length="364" mass="39573">MLLFTTLGRYLTLRFTRAIISVFGTFFFLIGTLDFVELMRRAGDSPIATTPRIIMLALYRVPSVAEQIFPFAALFGGMFALLTLSRKLELVVARSVGVSAWQFLQPATVVAGVIGLISITVYNPLASEMKRRATALETRLFVRTGGPAAASVPEIWLRQSSVDGQAIIRAAGALPDEDGLSQVAIFNFNPDGSFRDRIDARQAILRPGHWQLSDARVISASEEPQNYKNYDLATTLEPDQMRQSFTPPAAVGFWSMPTAIERTKRAGLDTTPYELRYQSLMARPLLLIAMVLVAASVSLRFFRFGGVTKLVIAGVAAGFVLYVATQLSEELGSSGIVNPVVAAWLPAALGTMLGALALLHQEDG</sequence>
<dbReference type="Proteomes" id="UP000619295">
    <property type="component" value="Unassembled WGS sequence"/>
</dbReference>
<evidence type="ECO:0000256" key="3">
    <source>
        <dbReference type="ARBA" id="ARBA00022692"/>
    </source>
</evidence>
<dbReference type="PANTHER" id="PTHR33529:SF2">
    <property type="entry name" value="LIPOPOLYSACCHARIDE EXPORT SYSTEM PERMEASE PROTEIN LPTG"/>
    <property type="match status" value="1"/>
</dbReference>
<feature type="transmembrane region" description="Helical" evidence="6">
    <location>
        <begin position="15"/>
        <end position="36"/>
    </location>
</feature>
<feature type="transmembrane region" description="Helical" evidence="6">
    <location>
        <begin position="285"/>
        <end position="302"/>
    </location>
</feature>
<dbReference type="InterPro" id="IPR005495">
    <property type="entry name" value="LptG/LptF_permease"/>
</dbReference>
<dbReference type="RefSeq" id="WP_113253107.1">
    <property type="nucleotide sequence ID" value="NZ_JACXWY010000002.1"/>
</dbReference>
<evidence type="ECO:0000256" key="6">
    <source>
        <dbReference type="SAM" id="Phobius"/>
    </source>
</evidence>
<dbReference type="AlphaFoldDB" id="A0A927E6T4"/>
<evidence type="ECO:0000313" key="8">
    <source>
        <dbReference type="Proteomes" id="UP000619295"/>
    </source>
</evidence>
<evidence type="ECO:0000256" key="5">
    <source>
        <dbReference type="ARBA" id="ARBA00023136"/>
    </source>
</evidence>
<evidence type="ECO:0000313" key="7">
    <source>
        <dbReference type="EMBL" id="MBD3845107.1"/>
    </source>
</evidence>
<reference evidence="7" key="1">
    <citation type="submission" date="2020-09" db="EMBL/GenBank/DDBJ databases">
        <title>Bosea spartocytisi sp. nov. a root nodule endophyte of Spartocytisus supranubius in the high mountain ecosystem fo the Teide National Park (Canary Islands, Spain).</title>
        <authorList>
            <person name="Pulido-Suarez L."/>
            <person name="Peix A."/>
            <person name="Igual J.M."/>
            <person name="Socas-Perez N."/>
            <person name="Velazquez E."/>
            <person name="Flores-Felix J.D."/>
            <person name="Leon-Barrios M."/>
        </authorList>
    </citation>
    <scope>NUCLEOTIDE SEQUENCE</scope>
    <source>
        <strain evidence="7">SSUT16</strain>
    </source>
</reference>
<dbReference type="InterPro" id="IPR030923">
    <property type="entry name" value="LptG"/>
</dbReference>
<keyword evidence="8" id="KW-1185">Reference proteome</keyword>
<dbReference type="PANTHER" id="PTHR33529">
    <property type="entry name" value="SLR0882 PROTEIN-RELATED"/>
    <property type="match status" value="1"/>
</dbReference>
<name>A0A927E6T4_9HYPH</name>
<feature type="transmembrane region" description="Helical" evidence="6">
    <location>
        <begin position="336"/>
        <end position="359"/>
    </location>
</feature>
<keyword evidence="2" id="KW-1003">Cell membrane</keyword>
<proteinExistence type="predicted"/>
<dbReference type="GO" id="GO:0043190">
    <property type="term" value="C:ATP-binding cassette (ABC) transporter complex"/>
    <property type="evidence" value="ECO:0007669"/>
    <property type="project" value="InterPro"/>
</dbReference>
<dbReference type="GO" id="GO:0055085">
    <property type="term" value="P:transmembrane transport"/>
    <property type="evidence" value="ECO:0007669"/>
    <property type="project" value="InterPro"/>
</dbReference>
<dbReference type="GO" id="GO:0015920">
    <property type="term" value="P:lipopolysaccharide transport"/>
    <property type="evidence" value="ECO:0007669"/>
    <property type="project" value="TreeGrafter"/>
</dbReference>
<protein>
    <submittedName>
        <fullName evidence="7">LPS export ABC transporter permease LptG</fullName>
    </submittedName>
</protein>
<dbReference type="Pfam" id="PF03739">
    <property type="entry name" value="LptF_LptG"/>
    <property type="match status" value="1"/>
</dbReference>
<evidence type="ECO:0000256" key="1">
    <source>
        <dbReference type="ARBA" id="ARBA00004651"/>
    </source>
</evidence>
<feature type="transmembrane region" description="Helical" evidence="6">
    <location>
        <begin position="103"/>
        <end position="122"/>
    </location>
</feature>
<keyword evidence="5 6" id="KW-0472">Membrane</keyword>
<keyword evidence="4 6" id="KW-1133">Transmembrane helix</keyword>
<feature type="transmembrane region" description="Helical" evidence="6">
    <location>
        <begin position="57"/>
        <end position="83"/>
    </location>
</feature>
<dbReference type="EMBL" id="JACXWY010000002">
    <property type="protein sequence ID" value="MBD3845107.1"/>
    <property type="molecule type" value="Genomic_DNA"/>
</dbReference>
<evidence type="ECO:0000256" key="4">
    <source>
        <dbReference type="ARBA" id="ARBA00022989"/>
    </source>
</evidence>
<feature type="transmembrane region" description="Helical" evidence="6">
    <location>
        <begin position="308"/>
        <end position="324"/>
    </location>
</feature>